<gene>
    <name evidence="14" type="ORF">G7034_09990</name>
</gene>
<evidence type="ECO:0000313" key="14">
    <source>
        <dbReference type="EMBL" id="NGZ90581.1"/>
    </source>
</evidence>
<protein>
    <recommendedName>
        <fullName evidence="5 11">Ribonuclease H</fullName>
        <ecNumber evidence="4 11">3.1.26.4</ecNumber>
    </recommendedName>
</protein>
<evidence type="ECO:0000256" key="2">
    <source>
        <dbReference type="ARBA" id="ARBA00004065"/>
    </source>
</evidence>
<evidence type="ECO:0000256" key="6">
    <source>
        <dbReference type="ARBA" id="ARBA00022722"/>
    </source>
</evidence>
<dbReference type="SUPFAM" id="SSF53098">
    <property type="entry name" value="Ribonuclease H-like"/>
    <property type="match status" value="1"/>
</dbReference>
<evidence type="ECO:0000256" key="5">
    <source>
        <dbReference type="ARBA" id="ARBA00017721"/>
    </source>
</evidence>
<keyword evidence="7 11" id="KW-0479">Metal-binding</keyword>
<evidence type="ECO:0000256" key="10">
    <source>
        <dbReference type="ARBA" id="ARBA00022842"/>
    </source>
</evidence>
<dbReference type="Pfam" id="PF00075">
    <property type="entry name" value="RNase_H"/>
    <property type="match status" value="1"/>
</dbReference>
<feature type="binding site" evidence="12">
    <location>
        <position position="118"/>
    </location>
    <ligand>
        <name>Mg(2+)</name>
        <dbReference type="ChEBI" id="CHEBI:18420"/>
        <label>2</label>
    </ligand>
</feature>
<comment type="similarity">
    <text evidence="3 11">Belongs to the RNase H family.</text>
</comment>
<feature type="binding site" evidence="12">
    <location>
        <position position="141"/>
    </location>
    <ligand>
        <name>Mg(2+)</name>
        <dbReference type="ChEBI" id="CHEBI:18420"/>
        <label>2</label>
    </ligand>
</feature>
<evidence type="ECO:0000256" key="7">
    <source>
        <dbReference type="ARBA" id="ARBA00022723"/>
    </source>
</evidence>
<keyword evidence="11" id="KW-0963">Cytoplasm</keyword>
<dbReference type="PROSITE" id="PS50879">
    <property type="entry name" value="RNASE_H_1"/>
    <property type="match status" value="1"/>
</dbReference>
<dbReference type="InterPro" id="IPR037056">
    <property type="entry name" value="RNase_H1_N_sf"/>
</dbReference>
<evidence type="ECO:0000256" key="12">
    <source>
        <dbReference type="PIRSR" id="PIRSR037839-1"/>
    </source>
</evidence>
<keyword evidence="12" id="KW-0464">Manganese</keyword>
<keyword evidence="15" id="KW-1185">Reference proteome</keyword>
<keyword evidence="10 11" id="KW-0460">Magnesium</keyword>
<proteinExistence type="inferred from homology"/>
<dbReference type="InterPro" id="IPR036397">
    <property type="entry name" value="RNaseH_sf"/>
</dbReference>
<keyword evidence="6 11" id="KW-0540">Nuclease</keyword>
<feature type="binding site" evidence="12">
    <location>
        <position position="201"/>
    </location>
    <ligand>
        <name>Mg(2+)</name>
        <dbReference type="ChEBI" id="CHEBI:18420"/>
        <label>1</label>
    </ligand>
</feature>
<evidence type="ECO:0000256" key="4">
    <source>
        <dbReference type="ARBA" id="ARBA00012180"/>
    </source>
</evidence>
<dbReference type="GO" id="GO:0046872">
    <property type="term" value="F:metal ion binding"/>
    <property type="evidence" value="ECO:0007669"/>
    <property type="project" value="UniProtKB-KW"/>
</dbReference>
<dbReference type="PIRSF" id="PIRSF037839">
    <property type="entry name" value="Ribonuclease_H"/>
    <property type="match status" value="1"/>
</dbReference>
<keyword evidence="8 11" id="KW-0255">Endonuclease</keyword>
<evidence type="ECO:0000256" key="1">
    <source>
        <dbReference type="ARBA" id="ARBA00001946"/>
    </source>
</evidence>
<sequence>MSKKKKFYVVWEGYEMGVFDNWTSCQQAIKNYKNAKYKSFKTETEAKAAFQLGFYNFIQQQKENQAKSLQQINLKSIAVDAACSGNPGLMEYQGVVTKDKRLLFKKGPFADGTNNIGEFLALVHALAFLKEKKSDLPIYSDSKIAMAWVKNKKCKSKLKPTENNKILFELIQRAELWLKKNTYKNPILKWETKNWGEIPADFGRK</sequence>
<comment type="cofactor">
    <cofactor evidence="1">
        <name>Mg(2+)</name>
        <dbReference type="ChEBI" id="CHEBI:18420"/>
    </cofactor>
</comment>
<dbReference type="GO" id="GO:0003676">
    <property type="term" value="F:nucleic acid binding"/>
    <property type="evidence" value="ECO:0007669"/>
    <property type="project" value="UniProtKB-UniRule"/>
</dbReference>
<comment type="subcellular location">
    <subcellularLocation>
        <location evidence="11">Cytoplasm</location>
    </subcellularLocation>
</comment>
<dbReference type="InterPro" id="IPR011320">
    <property type="entry name" value="RNase_H1_N"/>
</dbReference>
<dbReference type="FunFam" id="3.40.970.10:FF:000002">
    <property type="entry name" value="Ribonuclease H"/>
    <property type="match status" value="1"/>
</dbReference>
<keyword evidence="9 11" id="KW-0378">Hydrolase</keyword>
<comment type="cofactor">
    <cofactor evidence="12">
        <name>Mn(2+)</name>
        <dbReference type="ChEBI" id="CHEBI:29035"/>
    </cofactor>
    <cofactor evidence="12">
        <name>Mg(2+)</name>
        <dbReference type="ChEBI" id="CHEBI:18420"/>
    </cofactor>
    <text evidence="12">Binds 2 metal ions per subunit. Manganese or magnesium.</text>
</comment>
<name>A0A967AEG0_9FLAO</name>
<comment type="caution">
    <text evidence="14">The sequence shown here is derived from an EMBL/GenBank/DDBJ whole genome shotgun (WGS) entry which is preliminary data.</text>
</comment>
<evidence type="ECO:0000256" key="11">
    <source>
        <dbReference type="PIRNR" id="PIRNR037839"/>
    </source>
</evidence>
<reference evidence="14" key="1">
    <citation type="submission" date="2020-03" db="EMBL/GenBank/DDBJ databases">
        <title>Psychroflexus Maritimus sp. nov., isolate from marine sediment.</title>
        <authorList>
            <person name="Zhong Y.-L."/>
        </authorList>
    </citation>
    <scope>NUCLEOTIDE SEQUENCE</scope>
    <source>
        <strain evidence="14">C1</strain>
    </source>
</reference>
<accession>A0A967AEG0</accession>
<dbReference type="GO" id="GO:0004523">
    <property type="term" value="F:RNA-DNA hybrid ribonuclease activity"/>
    <property type="evidence" value="ECO:0007669"/>
    <property type="project" value="UniProtKB-UniRule"/>
</dbReference>
<evidence type="ECO:0000256" key="8">
    <source>
        <dbReference type="ARBA" id="ARBA00022759"/>
    </source>
</evidence>
<dbReference type="InterPro" id="IPR012337">
    <property type="entry name" value="RNaseH-like_sf"/>
</dbReference>
<feature type="binding site" evidence="12">
    <location>
        <position position="80"/>
    </location>
    <ligand>
        <name>Mg(2+)</name>
        <dbReference type="ChEBI" id="CHEBI:18420"/>
        <label>1</label>
    </ligand>
</feature>
<feature type="domain" description="RNase H type-1" evidence="13">
    <location>
        <begin position="71"/>
        <end position="205"/>
    </location>
</feature>
<dbReference type="SUPFAM" id="SSF55658">
    <property type="entry name" value="L9 N-domain-like"/>
    <property type="match status" value="1"/>
</dbReference>
<dbReference type="InterPro" id="IPR002156">
    <property type="entry name" value="RNaseH_domain"/>
</dbReference>
<evidence type="ECO:0000256" key="3">
    <source>
        <dbReference type="ARBA" id="ARBA00005300"/>
    </source>
</evidence>
<dbReference type="Pfam" id="PF01693">
    <property type="entry name" value="Cauli_VI"/>
    <property type="match status" value="1"/>
</dbReference>
<evidence type="ECO:0000256" key="9">
    <source>
        <dbReference type="ARBA" id="ARBA00022801"/>
    </source>
</evidence>
<dbReference type="InterPro" id="IPR017290">
    <property type="entry name" value="RNase_H_bac"/>
</dbReference>
<dbReference type="Gene3D" id="3.40.970.10">
    <property type="entry name" value="Ribonuclease H1, N-terminal domain"/>
    <property type="match status" value="1"/>
</dbReference>
<dbReference type="InterPro" id="IPR009027">
    <property type="entry name" value="Ribosomal_bL9/RNase_H1_N"/>
</dbReference>
<dbReference type="GO" id="GO:0005737">
    <property type="term" value="C:cytoplasm"/>
    <property type="evidence" value="ECO:0007669"/>
    <property type="project" value="UniProtKB-SubCell"/>
</dbReference>
<dbReference type="AlphaFoldDB" id="A0A967AEG0"/>
<evidence type="ECO:0000259" key="13">
    <source>
        <dbReference type="PROSITE" id="PS50879"/>
    </source>
</evidence>
<comment type="function">
    <text evidence="2 11">Endonuclease that specifically degrades the RNA of RNA-DNA hybrids.</text>
</comment>
<dbReference type="RefSeq" id="WP_166400817.1">
    <property type="nucleotide sequence ID" value="NZ_JAANAS010000083.1"/>
</dbReference>
<dbReference type="Proteomes" id="UP000643701">
    <property type="component" value="Unassembled WGS sequence"/>
</dbReference>
<dbReference type="EMBL" id="JAANAS010000083">
    <property type="protein sequence ID" value="NGZ90581.1"/>
    <property type="molecule type" value="Genomic_DNA"/>
</dbReference>
<dbReference type="EC" id="3.1.26.4" evidence="4 11"/>
<comment type="catalytic activity">
    <reaction evidence="11">
        <text>Endonucleolytic cleavage to 5'-phosphomonoester.</text>
        <dbReference type="EC" id="3.1.26.4"/>
    </reaction>
</comment>
<evidence type="ECO:0000313" key="15">
    <source>
        <dbReference type="Proteomes" id="UP000643701"/>
    </source>
</evidence>
<organism evidence="14 15">
    <name type="scientific">Psychroflexus maritimus</name>
    <dbReference type="NCBI Taxonomy" id="2714865"/>
    <lineage>
        <taxon>Bacteria</taxon>
        <taxon>Pseudomonadati</taxon>
        <taxon>Bacteroidota</taxon>
        <taxon>Flavobacteriia</taxon>
        <taxon>Flavobacteriales</taxon>
        <taxon>Flavobacteriaceae</taxon>
        <taxon>Psychroflexus</taxon>
    </lineage>
</organism>
<dbReference type="Gene3D" id="3.30.420.10">
    <property type="entry name" value="Ribonuclease H-like superfamily/Ribonuclease H"/>
    <property type="match status" value="1"/>
</dbReference>